<reference evidence="1" key="1">
    <citation type="journal article" date="2015" name="Nature">
        <title>Complex archaea that bridge the gap between prokaryotes and eukaryotes.</title>
        <authorList>
            <person name="Spang A."/>
            <person name="Saw J.H."/>
            <person name="Jorgensen S.L."/>
            <person name="Zaremba-Niedzwiedzka K."/>
            <person name="Martijn J."/>
            <person name="Lind A.E."/>
            <person name="van Eijk R."/>
            <person name="Schleper C."/>
            <person name="Guy L."/>
            <person name="Ettema T.J."/>
        </authorList>
    </citation>
    <scope>NUCLEOTIDE SEQUENCE</scope>
</reference>
<dbReference type="EMBL" id="LAZR01012445">
    <property type="protein sequence ID" value="KKM26810.1"/>
    <property type="molecule type" value="Genomic_DNA"/>
</dbReference>
<organism evidence="1">
    <name type="scientific">marine sediment metagenome</name>
    <dbReference type="NCBI Taxonomy" id="412755"/>
    <lineage>
        <taxon>unclassified sequences</taxon>
        <taxon>metagenomes</taxon>
        <taxon>ecological metagenomes</taxon>
    </lineage>
</organism>
<sequence length="63" mass="7329">MSAGTNEMAAREGIIERDKRITDLEAELAWYRTLKILRHDDNVTEINGGKKAQMLHEMWEENV</sequence>
<dbReference type="AlphaFoldDB" id="A0A0F9LH23"/>
<comment type="caution">
    <text evidence="1">The sequence shown here is derived from an EMBL/GenBank/DDBJ whole genome shotgun (WGS) entry which is preliminary data.</text>
</comment>
<evidence type="ECO:0000313" key="1">
    <source>
        <dbReference type="EMBL" id="KKM26810.1"/>
    </source>
</evidence>
<feature type="non-terminal residue" evidence="1">
    <location>
        <position position="63"/>
    </location>
</feature>
<accession>A0A0F9LH23</accession>
<gene>
    <name evidence="1" type="ORF">LCGC14_1581080</name>
</gene>
<protein>
    <submittedName>
        <fullName evidence="1">Uncharacterized protein</fullName>
    </submittedName>
</protein>
<name>A0A0F9LH23_9ZZZZ</name>
<proteinExistence type="predicted"/>